<dbReference type="OrthoDB" id="344871at2"/>
<accession>A0A5D4XTW6</accession>
<gene>
    <name evidence="1" type="ORF">FZO89_01685</name>
</gene>
<reference evidence="1 2" key="1">
    <citation type="submission" date="2019-08" db="EMBL/GenBank/DDBJ databases">
        <title>Luteimonas viscosus sp. nov., isolated from soil of a sunflower field.</title>
        <authorList>
            <person name="Jianli Z."/>
            <person name="Ying Z."/>
        </authorList>
    </citation>
    <scope>NUCLEOTIDE SEQUENCE [LARGE SCALE GENOMIC DNA]</scope>
    <source>
        <strain evidence="1 2">XBU10</strain>
    </source>
</reference>
<dbReference type="Proteomes" id="UP000324973">
    <property type="component" value="Unassembled WGS sequence"/>
</dbReference>
<evidence type="ECO:0000313" key="2">
    <source>
        <dbReference type="Proteomes" id="UP000324973"/>
    </source>
</evidence>
<dbReference type="AlphaFoldDB" id="A0A5D4XTW6"/>
<protein>
    <submittedName>
        <fullName evidence="1">Uncharacterized protein</fullName>
    </submittedName>
</protein>
<organism evidence="1 2">
    <name type="scientific">Luteimonas viscosa</name>
    <dbReference type="NCBI Taxonomy" id="1132694"/>
    <lineage>
        <taxon>Bacteria</taxon>
        <taxon>Pseudomonadati</taxon>
        <taxon>Pseudomonadota</taxon>
        <taxon>Gammaproteobacteria</taxon>
        <taxon>Lysobacterales</taxon>
        <taxon>Lysobacteraceae</taxon>
        <taxon>Luteimonas</taxon>
    </lineage>
</organism>
<sequence length="119" mass="12729">MAAGAATGPSSGPDAGVVAPREIARLVAAIGTSDCEFQRNGRWHAAADAQAHLQRKLERARSLGFNGTADDFIERLASRSSLSGRPYRVRCDGVEALAADWFTDELARMRAADSSRSPR</sequence>
<proteinExistence type="predicted"/>
<dbReference type="Pfam" id="PF17263">
    <property type="entry name" value="DUF5329"/>
    <property type="match status" value="1"/>
</dbReference>
<evidence type="ECO:0000313" key="1">
    <source>
        <dbReference type="EMBL" id="TYT27433.1"/>
    </source>
</evidence>
<keyword evidence="2" id="KW-1185">Reference proteome</keyword>
<name>A0A5D4XTW6_9GAMM</name>
<comment type="caution">
    <text evidence="1">The sequence shown here is derived from an EMBL/GenBank/DDBJ whole genome shotgun (WGS) entry which is preliminary data.</text>
</comment>
<dbReference type="EMBL" id="VTFT01000001">
    <property type="protein sequence ID" value="TYT27433.1"/>
    <property type="molecule type" value="Genomic_DNA"/>
</dbReference>
<dbReference type="InterPro" id="IPR035242">
    <property type="entry name" value="DUF5329"/>
</dbReference>